<comment type="caution">
    <text evidence="9">The sequence shown here is derived from an EMBL/GenBank/DDBJ whole genome shotgun (WGS) entry which is preliminary data.</text>
</comment>
<feature type="transmembrane region" description="Helical" evidence="7">
    <location>
        <begin position="639"/>
        <end position="660"/>
    </location>
</feature>
<keyword evidence="4 7" id="KW-1133">Transmembrane helix</keyword>
<comment type="subcellular location">
    <subcellularLocation>
        <location evidence="1">Membrane</location>
        <topology evidence="1">Multi-pass membrane protein</topology>
    </subcellularLocation>
</comment>
<evidence type="ECO:0000256" key="1">
    <source>
        <dbReference type="ARBA" id="ARBA00004141"/>
    </source>
</evidence>
<accession>A0A9P6NR52</accession>
<proteinExistence type="inferred from homology"/>
<comment type="similarity">
    <text evidence="2">Belongs to the amino acid/polyamine transporter 2 family.</text>
</comment>
<dbReference type="Proteomes" id="UP000886653">
    <property type="component" value="Unassembled WGS sequence"/>
</dbReference>
<feature type="transmembrane region" description="Helical" evidence="7">
    <location>
        <begin position="527"/>
        <end position="550"/>
    </location>
</feature>
<feature type="region of interest" description="Disordered" evidence="6">
    <location>
        <begin position="75"/>
        <end position="94"/>
    </location>
</feature>
<protein>
    <recommendedName>
        <fullName evidence="8">Amino acid transporter transmembrane domain-containing protein</fullName>
    </recommendedName>
</protein>
<dbReference type="PANTHER" id="PTHR22950">
    <property type="entry name" value="AMINO ACID TRANSPORTER"/>
    <property type="match status" value="1"/>
</dbReference>
<feature type="compositionally biased region" description="Polar residues" evidence="6">
    <location>
        <begin position="1"/>
        <end position="18"/>
    </location>
</feature>
<feature type="compositionally biased region" description="Polar residues" evidence="6">
    <location>
        <begin position="149"/>
        <end position="171"/>
    </location>
</feature>
<dbReference type="GO" id="GO:0005774">
    <property type="term" value="C:vacuolar membrane"/>
    <property type="evidence" value="ECO:0007669"/>
    <property type="project" value="TreeGrafter"/>
</dbReference>
<feature type="transmembrane region" description="Helical" evidence="7">
    <location>
        <begin position="385"/>
        <end position="410"/>
    </location>
</feature>
<evidence type="ECO:0000313" key="9">
    <source>
        <dbReference type="EMBL" id="KAG0150494.1"/>
    </source>
</evidence>
<dbReference type="EMBL" id="MU167219">
    <property type="protein sequence ID" value="KAG0150494.1"/>
    <property type="molecule type" value="Genomic_DNA"/>
</dbReference>
<reference evidence="9" key="1">
    <citation type="submission" date="2013-11" db="EMBL/GenBank/DDBJ databases">
        <title>Genome sequence of the fusiform rust pathogen reveals effectors for host alternation and coevolution with pine.</title>
        <authorList>
            <consortium name="DOE Joint Genome Institute"/>
            <person name="Smith K."/>
            <person name="Pendleton A."/>
            <person name="Kubisiak T."/>
            <person name="Anderson C."/>
            <person name="Salamov A."/>
            <person name="Aerts A."/>
            <person name="Riley R."/>
            <person name="Clum A."/>
            <person name="Lindquist E."/>
            <person name="Ence D."/>
            <person name="Campbell M."/>
            <person name="Kronenberg Z."/>
            <person name="Feau N."/>
            <person name="Dhillon B."/>
            <person name="Hamelin R."/>
            <person name="Burleigh J."/>
            <person name="Smith J."/>
            <person name="Yandell M."/>
            <person name="Nelson C."/>
            <person name="Grigoriev I."/>
            <person name="Davis J."/>
        </authorList>
    </citation>
    <scope>NUCLEOTIDE SEQUENCE</scope>
    <source>
        <strain evidence="9">G11</strain>
    </source>
</reference>
<evidence type="ECO:0000259" key="8">
    <source>
        <dbReference type="Pfam" id="PF01490"/>
    </source>
</evidence>
<feature type="domain" description="Amino acid transporter transmembrane" evidence="8">
    <location>
        <begin position="312"/>
        <end position="693"/>
    </location>
</feature>
<feature type="transmembrane region" description="Helical" evidence="7">
    <location>
        <begin position="616"/>
        <end position="633"/>
    </location>
</feature>
<dbReference type="PANTHER" id="PTHR22950:SF666">
    <property type="entry name" value="VACUOLAR AMINO ACID TRANSPORTER 4"/>
    <property type="match status" value="1"/>
</dbReference>
<feature type="region of interest" description="Disordered" evidence="6">
    <location>
        <begin position="1"/>
        <end position="68"/>
    </location>
</feature>
<sequence length="714" mass="78839">MLEFSYQSFSSRLNQPGPSGSHRDSSVEDLTDEQKAIIVRRHLMNKEEQQAARRQLPSSRGTDDHLPDQFDQHLVESDEPDLNLESDTERVPTNELEPELYPTPYHLQGGDIHHGIYKWANRLSTGNRPSQVGDPRNLNLALNRTRSVSVSGTSLRNSENGNTTNAVNDLSSDAGPGLAYKDIMQPGGFRRAFLYQKRSMIGQPYSVQEGQRFTRSFIDFLSLYGHFGGEDLEEIDEQEEANYRALQELHDLEDGGSDDDEVFEHDHERTTLLRSSARKAVREPLGTINRRSQSSRSTSKYPGFSRGSNGDATVTQAVLMLLKSLVGTGVLFLAKAFSNGGMLFSIFTLVFISMISTYSFVLLVKTRLEIPGGFGEIGGMLYGPWLRWAILSSLVISQLGFVAAYTIFIAENLQAFVLAITDCKMLIPIYVLIFGQLIAYLPLAMIRNIQKLSGTALIADVFILVGLLYVFGYEINVISTIGVAPIKAFNPESFPLLIGTAVFAFEGIGLVIPITESMKQPEKFPRVLTGVMIGLTFLFAGAGALGYAAFGDNVQTVVIVNLPQEDKMVNAVQFLYSLAIMLSTPLQLFPAVRIMENGLFSTSGKYSNKVKWQKNIFRTFTVIFCSLVAWAGASDLDKFVSLIGSIACVPLCFCYPAMLHYRARAKTIKQKLADIALFIFGISAAIYTTAQTFSIMSGDKSESGPKFGNCEIVP</sequence>
<feature type="transmembrane region" description="Helical" evidence="7">
    <location>
        <begin position="425"/>
        <end position="443"/>
    </location>
</feature>
<evidence type="ECO:0000256" key="4">
    <source>
        <dbReference type="ARBA" id="ARBA00022989"/>
    </source>
</evidence>
<organism evidence="9 10">
    <name type="scientific">Cronartium quercuum f. sp. fusiforme G11</name>
    <dbReference type="NCBI Taxonomy" id="708437"/>
    <lineage>
        <taxon>Eukaryota</taxon>
        <taxon>Fungi</taxon>
        <taxon>Dikarya</taxon>
        <taxon>Basidiomycota</taxon>
        <taxon>Pucciniomycotina</taxon>
        <taxon>Pucciniomycetes</taxon>
        <taxon>Pucciniales</taxon>
        <taxon>Coleosporiaceae</taxon>
        <taxon>Cronartium</taxon>
    </lineage>
</organism>
<gene>
    <name evidence="9" type="ORF">CROQUDRAFT_652419</name>
</gene>
<keyword evidence="5 7" id="KW-0472">Membrane</keyword>
<keyword evidence="10" id="KW-1185">Reference proteome</keyword>
<evidence type="ECO:0000256" key="7">
    <source>
        <dbReference type="SAM" id="Phobius"/>
    </source>
</evidence>
<evidence type="ECO:0000256" key="5">
    <source>
        <dbReference type="ARBA" id="ARBA00023136"/>
    </source>
</evidence>
<dbReference type="Pfam" id="PF01490">
    <property type="entry name" value="Aa_trans"/>
    <property type="match status" value="1"/>
</dbReference>
<dbReference type="GO" id="GO:0015179">
    <property type="term" value="F:L-amino acid transmembrane transporter activity"/>
    <property type="evidence" value="ECO:0007669"/>
    <property type="project" value="TreeGrafter"/>
</dbReference>
<feature type="region of interest" description="Disordered" evidence="6">
    <location>
        <begin position="149"/>
        <end position="174"/>
    </location>
</feature>
<feature type="transmembrane region" description="Helical" evidence="7">
    <location>
        <begin position="455"/>
        <end position="473"/>
    </location>
</feature>
<name>A0A9P6NR52_9BASI</name>
<dbReference type="AlphaFoldDB" id="A0A9P6NR52"/>
<evidence type="ECO:0000256" key="6">
    <source>
        <dbReference type="SAM" id="MobiDB-lite"/>
    </source>
</evidence>
<feature type="compositionally biased region" description="Polar residues" evidence="6">
    <location>
        <begin position="289"/>
        <end position="308"/>
    </location>
</feature>
<evidence type="ECO:0000313" key="10">
    <source>
        <dbReference type="Proteomes" id="UP000886653"/>
    </source>
</evidence>
<feature type="transmembrane region" description="Helical" evidence="7">
    <location>
        <begin position="570"/>
        <end position="595"/>
    </location>
</feature>
<feature type="transmembrane region" description="Helical" evidence="7">
    <location>
        <begin position="672"/>
        <end position="690"/>
    </location>
</feature>
<evidence type="ECO:0000256" key="3">
    <source>
        <dbReference type="ARBA" id="ARBA00022692"/>
    </source>
</evidence>
<keyword evidence="3 7" id="KW-0812">Transmembrane</keyword>
<feature type="region of interest" description="Disordered" evidence="6">
    <location>
        <begin position="284"/>
        <end position="308"/>
    </location>
</feature>
<feature type="transmembrane region" description="Helical" evidence="7">
    <location>
        <begin position="493"/>
        <end position="515"/>
    </location>
</feature>
<feature type="transmembrane region" description="Helical" evidence="7">
    <location>
        <begin position="343"/>
        <end position="364"/>
    </location>
</feature>
<feature type="compositionally biased region" description="Acidic residues" evidence="6">
    <location>
        <begin position="77"/>
        <end position="86"/>
    </location>
</feature>
<dbReference type="InterPro" id="IPR013057">
    <property type="entry name" value="AA_transpt_TM"/>
</dbReference>
<evidence type="ECO:0000256" key="2">
    <source>
        <dbReference type="ARBA" id="ARBA00008066"/>
    </source>
</evidence>
<dbReference type="OrthoDB" id="1684102at2759"/>